<evidence type="ECO:0000256" key="1">
    <source>
        <dbReference type="SAM" id="Phobius"/>
    </source>
</evidence>
<keyword evidence="1" id="KW-1133">Transmembrane helix</keyword>
<dbReference type="AlphaFoldDB" id="A0A1B6LCG0"/>
<protein>
    <submittedName>
        <fullName evidence="2">Uncharacterized protein</fullName>
    </submittedName>
</protein>
<gene>
    <name evidence="2" type="ORF">g.13703</name>
</gene>
<feature type="non-terminal residue" evidence="2">
    <location>
        <position position="134"/>
    </location>
</feature>
<keyword evidence="1" id="KW-0472">Membrane</keyword>
<organism evidence="2">
    <name type="scientific">Graphocephala atropunctata</name>
    <dbReference type="NCBI Taxonomy" id="36148"/>
    <lineage>
        <taxon>Eukaryota</taxon>
        <taxon>Metazoa</taxon>
        <taxon>Ecdysozoa</taxon>
        <taxon>Arthropoda</taxon>
        <taxon>Hexapoda</taxon>
        <taxon>Insecta</taxon>
        <taxon>Pterygota</taxon>
        <taxon>Neoptera</taxon>
        <taxon>Paraneoptera</taxon>
        <taxon>Hemiptera</taxon>
        <taxon>Auchenorrhyncha</taxon>
        <taxon>Membracoidea</taxon>
        <taxon>Cicadellidae</taxon>
        <taxon>Cicadellinae</taxon>
        <taxon>Cicadellini</taxon>
        <taxon>Graphocephala</taxon>
    </lineage>
</organism>
<feature type="transmembrane region" description="Helical" evidence="1">
    <location>
        <begin position="101"/>
        <end position="122"/>
    </location>
</feature>
<feature type="non-terminal residue" evidence="2">
    <location>
        <position position="1"/>
    </location>
</feature>
<dbReference type="EMBL" id="GEBQ01018612">
    <property type="protein sequence ID" value="JAT21365.1"/>
    <property type="molecule type" value="Transcribed_RNA"/>
</dbReference>
<proteinExistence type="predicted"/>
<evidence type="ECO:0000313" key="2">
    <source>
        <dbReference type="EMBL" id="JAT21365.1"/>
    </source>
</evidence>
<keyword evidence="1" id="KW-0812">Transmembrane</keyword>
<accession>A0A1B6LCG0</accession>
<name>A0A1B6LCG0_9HEMI</name>
<sequence>VPRDEDQCEAVCPGLLSVQPSQRPLRDKGSVVYCPGHGGSSEAGLGRIPAIHGTANRWHSGPSGTTPTLEQLLGSLGGHSGHTIGSWGGSPSCTLDSNPTYLPTDAATTILIVFFFLFIGHYNRNAFCVNMFIN</sequence>
<reference evidence="2" key="1">
    <citation type="submission" date="2015-11" db="EMBL/GenBank/DDBJ databases">
        <title>De novo transcriptome assembly of four potential Pierce s Disease insect vectors from Arizona vineyards.</title>
        <authorList>
            <person name="Tassone E.E."/>
        </authorList>
    </citation>
    <scope>NUCLEOTIDE SEQUENCE</scope>
</reference>